<feature type="transmembrane region" description="Helical" evidence="10">
    <location>
        <begin position="165"/>
        <end position="183"/>
    </location>
</feature>
<dbReference type="Pfam" id="PF03155">
    <property type="entry name" value="Alg6_Alg8"/>
    <property type="match status" value="1"/>
</dbReference>
<feature type="transmembrane region" description="Helical" evidence="10">
    <location>
        <begin position="231"/>
        <end position="251"/>
    </location>
</feature>
<dbReference type="PANTHER" id="PTHR12413:SF1">
    <property type="entry name" value="DOLICHYL PYROPHOSPHATE MAN9GLCNAC2 ALPHA-1,3-GLUCOSYLTRANSFERASE"/>
    <property type="match status" value="1"/>
</dbReference>
<accession>A0A1W4WDK1</accession>
<dbReference type="KEGG" id="apln:108734823"/>
<keyword evidence="11" id="KW-1185">Reference proteome</keyword>
<evidence type="ECO:0000256" key="3">
    <source>
        <dbReference type="ARBA" id="ARBA00008715"/>
    </source>
</evidence>
<dbReference type="Proteomes" id="UP000192223">
    <property type="component" value="Unplaced"/>
</dbReference>
<evidence type="ECO:0000256" key="9">
    <source>
        <dbReference type="ARBA" id="ARBA00023136"/>
    </source>
</evidence>
<organism evidence="11 12">
    <name type="scientific">Agrilus planipennis</name>
    <name type="common">Emerald ash borer</name>
    <name type="synonym">Agrilus marcopoli</name>
    <dbReference type="NCBI Taxonomy" id="224129"/>
    <lineage>
        <taxon>Eukaryota</taxon>
        <taxon>Metazoa</taxon>
        <taxon>Ecdysozoa</taxon>
        <taxon>Arthropoda</taxon>
        <taxon>Hexapoda</taxon>
        <taxon>Insecta</taxon>
        <taxon>Pterygota</taxon>
        <taxon>Neoptera</taxon>
        <taxon>Endopterygota</taxon>
        <taxon>Coleoptera</taxon>
        <taxon>Polyphaga</taxon>
        <taxon>Elateriformia</taxon>
        <taxon>Buprestoidea</taxon>
        <taxon>Buprestidae</taxon>
        <taxon>Agrilinae</taxon>
        <taxon>Agrilus</taxon>
    </lineage>
</organism>
<gene>
    <name evidence="12" type="primary">LOC108734823</name>
</gene>
<evidence type="ECO:0000256" key="10">
    <source>
        <dbReference type="RuleBase" id="RU363110"/>
    </source>
</evidence>
<dbReference type="CTD" id="34409"/>
<protein>
    <recommendedName>
        <fullName evidence="10">Alpha-1,3-glucosyltransferase</fullName>
        <ecNumber evidence="10">2.4.1.-</ecNumber>
    </recommendedName>
</protein>
<dbReference type="UniPathway" id="UPA00378"/>
<evidence type="ECO:0000313" key="11">
    <source>
        <dbReference type="Proteomes" id="UP000192223"/>
    </source>
</evidence>
<feature type="transmembrane region" description="Helical" evidence="10">
    <location>
        <begin position="521"/>
        <end position="540"/>
    </location>
</feature>
<feature type="transmembrane region" description="Helical" evidence="10">
    <location>
        <begin position="195"/>
        <end position="219"/>
    </location>
</feature>
<name>A0A1W4WDK1_AGRPL</name>
<reference evidence="12" key="1">
    <citation type="submission" date="2025-08" db="UniProtKB">
        <authorList>
            <consortium name="RefSeq"/>
        </authorList>
    </citation>
    <scope>IDENTIFICATION</scope>
    <source>
        <tissue evidence="12">Entire body</tissue>
    </source>
</reference>
<feature type="transmembrane region" description="Helical" evidence="10">
    <location>
        <begin position="113"/>
        <end position="137"/>
    </location>
</feature>
<feature type="transmembrane region" description="Helical" evidence="10">
    <location>
        <begin position="414"/>
        <end position="435"/>
    </location>
</feature>
<evidence type="ECO:0000313" key="12">
    <source>
        <dbReference type="RefSeq" id="XP_018322019.1"/>
    </source>
</evidence>
<feature type="transmembrane region" description="Helical" evidence="10">
    <location>
        <begin position="257"/>
        <end position="276"/>
    </location>
</feature>
<sequence length="557" mass="64187">MCFSSEVWLCGLGIMVSILLRCCTSLHPYSGQNNPPMYGDYEAQRHWMEITVNLPTKQWYYNTTDNDLMYWGLDYPPLTAYHSYICGIIAKMINENFVTLHKSRGFENEDHKLFMRFTVLIADLLVFIPSVVAYFVVTRGLYRSDTKITVGKVKITNVQQSESTILPYLSIILTLLYPGLILIDHGHFQYNCVSLGFLVFAVSFLCKGKILFASFFFVLSLNYKQMELYHAIPFFIYMLSISIPNPGYSYYTSIVKLLKIGSVVVITFAVIWLPFLHSTKDFLQVVHRLFPLARGVFEDKVGNVWCTMNTVYKFKENFTNNQMVRYCAVATLAAIVPSAADLFLRPNIEKFVPSLINSSLAFFLFSFQVHEKSILLAAIPVLLYLPVKPIPCFWFTVISTFSMFPLLMKDRLVIAFIGLTIFYVASFYSVIEYSLREPKAKKTKQTFYRRFLNVLLSVEYGRANNEDIFKLTIKEIVKNRHYLLSLFEYVCVLSSLVGSGILSACMLIFEPPVRYPDLFPVLISIYSCIHFLGFFVYFNIIQFKIPQYNSAIKVKIS</sequence>
<keyword evidence="7 10" id="KW-0256">Endoplasmic reticulum</keyword>
<evidence type="ECO:0000256" key="5">
    <source>
        <dbReference type="ARBA" id="ARBA00022679"/>
    </source>
</evidence>
<evidence type="ECO:0000256" key="1">
    <source>
        <dbReference type="ARBA" id="ARBA00004477"/>
    </source>
</evidence>
<dbReference type="STRING" id="224129.A0A1W4WDK1"/>
<dbReference type="InParanoid" id="A0A1W4WDK1"/>
<evidence type="ECO:0000256" key="8">
    <source>
        <dbReference type="ARBA" id="ARBA00022989"/>
    </source>
</evidence>
<dbReference type="RefSeq" id="XP_018322019.1">
    <property type="nucleotide sequence ID" value="XM_018466517.1"/>
</dbReference>
<keyword evidence="9 10" id="KW-0472">Membrane</keyword>
<dbReference type="PANTHER" id="PTHR12413">
    <property type="entry name" value="DOLICHYL GLYCOSYLTRANSFERASE"/>
    <property type="match status" value="1"/>
</dbReference>
<keyword evidence="6 10" id="KW-0812">Transmembrane</keyword>
<proteinExistence type="inferred from homology"/>
<dbReference type="AlphaFoldDB" id="A0A1W4WDK1"/>
<dbReference type="GeneID" id="108734823"/>
<evidence type="ECO:0000256" key="7">
    <source>
        <dbReference type="ARBA" id="ARBA00022824"/>
    </source>
</evidence>
<evidence type="ECO:0000256" key="2">
    <source>
        <dbReference type="ARBA" id="ARBA00004922"/>
    </source>
</evidence>
<comment type="pathway">
    <text evidence="2 10">Protein modification; protein glycosylation.</text>
</comment>
<evidence type="ECO:0000256" key="4">
    <source>
        <dbReference type="ARBA" id="ARBA00022676"/>
    </source>
</evidence>
<keyword evidence="5 10" id="KW-0808">Transferase</keyword>
<dbReference type="FunCoup" id="A0A1W4WDK1">
    <property type="interactions" value="2434"/>
</dbReference>
<evidence type="ECO:0000256" key="6">
    <source>
        <dbReference type="ARBA" id="ARBA00022692"/>
    </source>
</evidence>
<dbReference type="GO" id="GO:0005789">
    <property type="term" value="C:endoplasmic reticulum membrane"/>
    <property type="evidence" value="ECO:0007669"/>
    <property type="project" value="UniProtKB-SubCell"/>
</dbReference>
<keyword evidence="4 10" id="KW-0328">Glycosyltransferase</keyword>
<dbReference type="GO" id="GO:0042281">
    <property type="term" value="F:dolichyl pyrophosphate Man9GlcNAc2 alpha-1,3-glucosyltransferase activity"/>
    <property type="evidence" value="ECO:0007669"/>
    <property type="project" value="TreeGrafter"/>
</dbReference>
<dbReference type="InterPro" id="IPR004856">
    <property type="entry name" value="Glyco_trans_ALG6/ALG8"/>
</dbReference>
<dbReference type="OrthoDB" id="4983at2759"/>
<feature type="transmembrane region" description="Helical" evidence="10">
    <location>
        <begin position="7"/>
        <end position="29"/>
    </location>
</feature>
<comment type="similarity">
    <text evidence="3 10">Belongs to the ALG6/ALG8 glucosyltransferase family.</text>
</comment>
<comment type="subcellular location">
    <subcellularLocation>
        <location evidence="1 10">Endoplasmic reticulum membrane</location>
        <topology evidence="1 10">Multi-pass membrane protein</topology>
    </subcellularLocation>
</comment>
<dbReference type="EC" id="2.4.1.-" evidence="10"/>
<feature type="transmembrane region" description="Helical" evidence="10">
    <location>
        <begin position="486"/>
        <end position="509"/>
    </location>
</feature>
<keyword evidence="8 10" id="KW-1133">Transmembrane helix</keyword>